<comment type="caution">
    <text evidence="1">The sequence shown here is derived from an EMBL/GenBank/DDBJ whole genome shotgun (WGS) entry which is preliminary data.</text>
</comment>
<sequence length="76" mass="8591">MNIIRDDETLGIMMILLLNDWRIERCNIKGCTNKPNTIITGIQDVPKFGMCEEHYQETKGKGKMMLDLDFSPTGGG</sequence>
<evidence type="ECO:0000313" key="1">
    <source>
        <dbReference type="EMBL" id="KKL14985.1"/>
    </source>
</evidence>
<organism evidence="1">
    <name type="scientific">marine sediment metagenome</name>
    <dbReference type="NCBI Taxonomy" id="412755"/>
    <lineage>
        <taxon>unclassified sequences</taxon>
        <taxon>metagenomes</taxon>
        <taxon>ecological metagenomes</taxon>
    </lineage>
</organism>
<dbReference type="AlphaFoldDB" id="A0A0F9B000"/>
<name>A0A0F9B000_9ZZZZ</name>
<accession>A0A0F9B000</accession>
<dbReference type="EMBL" id="LAZR01040242">
    <property type="protein sequence ID" value="KKL14985.1"/>
    <property type="molecule type" value="Genomic_DNA"/>
</dbReference>
<proteinExistence type="predicted"/>
<gene>
    <name evidence="1" type="ORF">LCGC14_2510180</name>
</gene>
<protein>
    <submittedName>
        <fullName evidence="1">Uncharacterized protein</fullName>
    </submittedName>
</protein>
<feature type="non-terminal residue" evidence="1">
    <location>
        <position position="76"/>
    </location>
</feature>
<reference evidence="1" key="1">
    <citation type="journal article" date="2015" name="Nature">
        <title>Complex archaea that bridge the gap between prokaryotes and eukaryotes.</title>
        <authorList>
            <person name="Spang A."/>
            <person name="Saw J.H."/>
            <person name="Jorgensen S.L."/>
            <person name="Zaremba-Niedzwiedzka K."/>
            <person name="Martijn J."/>
            <person name="Lind A.E."/>
            <person name="van Eijk R."/>
            <person name="Schleper C."/>
            <person name="Guy L."/>
            <person name="Ettema T.J."/>
        </authorList>
    </citation>
    <scope>NUCLEOTIDE SEQUENCE</scope>
</reference>